<sequence length="144" mass="15610">MTSLDGTLWRLMESRGWDDAGQPLPAPYGRNPIGQISFSDGRMLAALCNGDPGTSDPSRGFSSYGGRYSFDGDTLEVVVDMASDRSRIGGRQVRGVVMLTAVRMLLRPPPRLYGTDHQRRELVWGCVWRAVAPDGAPSPPTGDA</sequence>
<dbReference type="AlphaFoldDB" id="A0A840Y8H4"/>
<comment type="caution">
    <text evidence="1">The sequence shown here is derived from an EMBL/GenBank/DDBJ whole genome shotgun (WGS) entry which is preliminary data.</text>
</comment>
<evidence type="ECO:0000313" key="1">
    <source>
        <dbReference type="EMBL" id="MBB5696230.1"/>
    </source>
</evidence>
<dbReference type="RefSeq" id="WP_184521362.1">
    <property type="nucleotide sequence ID" value="NZ_JACIJD010000034.1"/>
</dbReference>
<organism evidence="1 2">
    <name type="scientific">Muricoccus pecuniae</name>
    <dbReference type="NCBI Taxonomy" id="693023"/>
    <lineage>
        <taxon>Bacteria</taxon>
        <taxon>Pseudomonadati</taxon>
        <taxon>Pseudomonadota</taxon>
        <taxon>Alphaproteobacteria</taxon>
        <taxon>Acetobacterales</taxon>
        <taxon>Roseomonadaceae</taxon>
        <taxon>Muricoccus</taxon>
    </lineage>
</organism>
<reference evidence="1 2" key="1">
    <citation type="submission" date="2020-08" db="EMBL/GenBank/DDBJ databases">
        <title>Genomic Encyclopedia of Type Strains, Phase IV (KMG-IV): sequencing the most valuable type-strain genomes for metagenomic binning, comparative biology and taxonomic classification.</title>
        <authorList>
            <person name="Goeker M."/>
        </authorList>
    </citation>
    <scope>NUCLEOTIDE SEQUENCE [LARGE SCALE GENOMIC DNA]</scope>
    <source>
        <strain evidence="1 2">DSM 25622</strain>
    </source>
</reference>
<accession>A0A840Y8H4</accession>
<keyword evidence="2" id="KW-1185">Reference proteome</keyword>
<proteinExistence type="predicted"/>
<protein>
    <recommendedName>
        <fullName evidence="3">Lipocalin-like domain-containing protein</fullName>
    </recommendedName>
</protein>
<dbReference type="EMBL" id="JACIJD010000034">
    <property type="protein sequence ID" value="MBB5696230.1"/>
    <property type="molecule type" value="Genomic_DNA"/>
</dbReference>
<name>A0A840Y8H4_9PROT</name>
<gene>
    <name evidence="1" type="ORF">FHS87_004300</name>
</gene>
<evidence type="ECO:0008006" key="3">
    <source>
        <dbReference type="Google" id="ProtNLM"/>
    </source>
</evidence>
<dbReference type="Proteomes" id="UP000580654">
    <property type="component" value="Unassembled WGS sequence"/>
</dbReference>
<evidence type="ECO:0000313" key="2">
    <source>
        <dbReference type="Proteomes" id="UP000580654"/>
    </source>
</evidence>